<dbReference type="InterPro" id="IPR011009">
    <property type="entry name" value="Kinase-like_dom_sf"/>
</dbReference>
<evidence type="ECO:0000256" key="5">
    <source>
        <dbReference type="ARBA" id="ARBA00022840"/>
    </source>
</evidence>
<keyword evidence="3" id="KW-0547">Nucleotide-binding</keyword>
<gene>
    <name evidence="6" type="ORF">BK809_0007625</name>
</gene>
<evidence type="ECO:0000256" key="2">
    <source>
        <dbReference type="ARBA" id="ARBA00022679"/>
    </source>
</evidence>
<protein>
    <submittedName>
        <fullName evidence="6">Serine/threonine-protein kinase 3</fullName>
    </submittedName>
</protein>
<keyword evidence="2" id="KW-0808">Transferase</keyword>
<dbReference type="GO" id="GO:0004674">
    <property type="term" value="F:protein serine/threonine kinase activity"/>
    <property type="evidence" value="ECO:0007669"/>
    <property type="project" value="UniProtKB-KW"/>
</dbReference>
<reference evidence="6 7" key="1">
    <citation type="submission" date="2017-01" db="EMBL/GenBank/DDBJ databases">
        <title>Draft genome sequence of Diplodia seriata F98.1, a fungal species involved in grapevine trunk diseases.</title>
        <authorList>
            <person name="Robert-Siegwald G."/>
            <person name="Vallet J."/>
            <person name="Abou-Mansour E."/>
            <person name="Xu J."/>
            <person name="Rey P."/>
            <person name="Bertsch C."/>
            <person name="Rego C."/>
            <person name="Larignon P."/>
            <person name="Fontaine F."/>
            <person name="Lebrun M.-H."/>
        </authorList>
    </citation>
    <scope>NUCLEOTIDE SEQUENCE [LARGE SCALE GENOMIC DNA]</scope>
    <source>
        <strain evidence="6 7">F98.1</strain>
    </source>
</reference>
<keyword evidence="4 6" id="KW-0418">Kinase</keyword>
<organism evidence="6 7">
    <name type="scientific">Diplodia seriata</name>
    <dbReference type="NCBI Taxonomy" id="420778"/>
    <lineage>
        <taxon>Eukaryota</taxon>
        <taxon>Fungi</taxon>
        <taxon>Dikarya</taxon>
        <taxon>Ascomycota</taxon>
        <taxon>Pezizomycotina</taxon>
        <taxon>Dothideomycetes</taxon>
        <taxon>Dothideomycetes incertae sedis</taxon>
        <taxon>Botryosphaeriales</taxon>
        <taxon>Botryosphaeriaceae</taxon>
        <taxon>Diplodia</taxon>
    </lineage>
</organism>
<keyword evidence="5" id="KW-0067">ATP-binding</keyword>
<dbReference type="STRING" id="420778.A0A1S8BJV8"/>
<evidence type="ECO:0000256" key="4">
    <source>
        <dbReference type="ARBA" id="ARBA00022777"/>
    </source>
</evidence>
<dbReference type="InterPro" id="IPR050494">
    <property type="entry name" value="Ser_Thr_dual-spec_kinase"/>
</dbReference>
<dbReference type="EMBL" id="MSZU01000076">
    <property type="protein sequence ID" value="OMP87538.1"/>
    <property type="molecule type" value="Genomic_DNA"/>
</dbReference>
<evidence type="ECO:0000256" key="1">
    <source>
        <dbReference type="ARBA" id="ARBA00022527"/>
    </source>
</evidence>
<dbReference type="GO" id="GO:0005524">
    <property type="term" value="F:ATP binding"/>
    <property type="evidence" value="ECO:0007669"/>
    <property type="project" value="UniProtKB-KW"/>
</dbReference>
<proteinExistence type="predicted"/>
<keyword evidence="1" id="KW-0723">Serine/threonine-protein kinase</keyword>
<dbReference type="SUPFAM" id="SSF56112">
    <property type="entry name" value="Protein kinase-like (PK-like)"/>
    <property type="match status" value="1"/>
</dbReference>
<sequence>MYRQTKFYCKANVSNQVCSWNFRWDRLFWPFDSETDDYSAYLHLAQMISLLGPPPRDLLAKSPFSTLLFNNARMYILNQPSYAVKSLSGYSLPCVLDKDEKDRDDFVDFVRRMLAWQPEQRDTAAELLQHPWLEELRHIGVYRKIYCSLPTYEGV</sequence>
<name>A0A1S8BJV8_9PEZI</name>
<evidence type="ECO:0000313" key="7">
    <source>
        <dbReference type="Proteomes" id="UP000190776"/>
    </source>
</evidence>
<dbReference type="Proteomes" id="UP000190776">
    <property type="component" value="Unassembled WGS sequence"/>
</dbReference>
<evidence type="ECO:0000313" key="6">
    <source>
        <dbReference type="EMBL" id="OMP87538.1"/>
    </source>
</evidence>
<evidence type="ECO:0000256" key="3">
    <source>
        <dbReference type="ARBA" id="ARBA00022741"/>
    </source>
</evidence>
<accession>A0A1S8BJV8</accession>
<dbReference type="OrthoDB" id="5979581at2759"/>
<dbReference type="Gene3D" id="1.10.510.10">
    <property type="entry name" value="Transferase(Phosphotransferase) domain 1"/>
    <property type="match status" value="1"/>
</dbReference>
<dbReference type="PANTHER" id="PTHR24058">
    <property type="entry name" value="DUAL SPECIFICITY PROTEIN KINASE"/>
    <property type="match status" value="1"/>
</dbReference>
<dbReference type="AlphaFoldDB" id="A0A1S8BJV8"/>
<comment type="caution">
    <text evidence="6">The sequence shown here is derived from an EMBL/GenBank/DDBJ whole genome shotgun (WGS) entry which is preliminary data.</text>
</comment>